<dbReference type="OMA" id="AHREDYS"/>
<dbReference type="Proteomes" id="UP000011777">
    <property type="component" value="Unassembled WGS sequence"/>
</dbReference>
<dbReference type="AlphaFoldDB" id="M3IJH7"/>
<evidence type="ECO:0000313" key="1">
    <source>
        <dbReference type="EMBL" id="EMG46531.1"/>
    </source>
</evidence>
<sequence>MSSNKELNRTKAFLNYTKQYNDRIKALEKAEEFFRQSSMIEAINIPIEEHASFFDSKIQEFSDKVDRIDREFLNKLKLNPQLGIPESMMNLSVFKQELRREFMSKKMDLFDEIYQIVDTMIEKHHEIKKNYEVEVQNIEKDFIGGNIDEIEYINRVLGDF</sequence>
<keyword evidence="2" id="KW-1185">Reference proteome</keyword>
<evidence type="ECO:0000313" key="2">
    <source>
        <dbReference type="Proteomes" id="UP000011777"/>
    </source>
</evidence>
<reference evidence="1 2" key="1">
    <citation type="submission" date="2013-02" db="EMBL/GenBank/DDBJ databases">
        <title>Genome sequence of Candida maltosa Xu316, a potential industrial strain for xylitol and ethanol production.</title>
        <authorList>
            <person name="Yu J."/>
            <person name="Wang Q."/>
            <person name="Geng X."/>
            <person name="Bao W."/>
            <person name="He P."/>
            <person name="Cai J."/>
        </authorList>
    </citation>
    <scope>NUCLEOTIDE SEQUENCE [LARGE SCALE GENOMIC DNA]</scope>
    <source>
        <strain evidence="2">Xu316</strain>
    </source>
</reference>
<organism evidence="1 2">
    <name type="scientific">Candida maltosa (strain Xu316)</name>
    <name type="common">Yeast</name>
    <dbReference type="NCBI Taxonomy" id="1245528"/>
    <lineage>
        <taxon>Eukaryota</taxon>
        <taxon>Fungi</taxon>
        <taxon>Dikarya</taxon>
        <taxon>Ascomycota</taxon>
        <taxon>Saccharomycotina</taxon>
        <taxon>Pichiomycetes</taxon>
        <taxon>Debaryomycetaceae</taxon>
        <taxon>Candida/Lodderomyces clade</taxon>
        <taxon>Candida</taxon>
    </lineage>
</organism>
<dbReference type="OrthoDB" id="4008815at2759"/>
<accession>M3IJH7</accession>
<protein>
    <submittedName>
        <fullName evidence="1">Uncharacterized protein</fullName>
    </submittedName>
</protein>
<dbReference type="EMBL" id="AOGT01001972">
    <property type="protein sequence ID" value="EMG46531.1"/>
    <property type="molecule type" value="Genomic_DNA"/>
</dbReference>
<name>M3IJH7_CANMX</name>
<comment type="caution">
    <text evidence="1">The sequence shown here is derived from an EMBL/GenBank/DDBJ whole genome shotgun (WGS) entry which is preliminary data.</text>
</comment>
<proteinExistence type="predicted"/>
<dbReference type="HOGENOM" id="CLU_1731209_0_0_1"/>
<gene>
    <name evidence="1" type="ORF">G210_3219</name>
</gene>